<dbReference type="Proteomes" id="UP000223606">
    <property type="component" value="Chromosome 1"/>
</dbReference>
<dbReference type="PANTHER" id="PTHR43507">
    <property type="entry name" value="NADH-UBIQUINONE OXIDOREDUCTASE CHAIN 4"/>
    <property type="match status" value="1"/>
</dbReference>
<feature type="transmembrane region" description="Helical" evidence="7">
    <location>
        <begin position="211"/>
        <end position="233"/>
    </location>
</feature>
<dbReference type="EMBL" id="LT960614">
    <property type="protein sequence ID" value="SON54920.1"/>
    <property type="molecule type" value="Genomic_DNA"/>
</dbReference>
<feature type="transmembrane region" description="Helical" evidence="7">
    <location>
        <begin position="245"/>
        <end position="263"/>
    </location>
</feature>
<comment type="similarity">
    <text evidence="2">Belongs to the complex I subunit 4 family.</text>
</comment>
<dbReference type="AlphaFoldDB" id="A0A2C9D3T0"/>
<dbReference type="NCBIfam" id="TIGR01972">
    <property type="entry name" value="NDH_I_M"/>
    <property type="match status" value="1"/>
</dbReference>
<feature type="transmembrane region" description="Helical" evidence="7">
    <location>
        <begin position="450"/>
        <end position="469"/>
    </location>
</feature>
<keyword evidence="9" id="KW-0560">Oxidoreductase</keyword>
<dbReference type="PRINTS" id="PR01437">
    <property type="entry name" value="NUOXDRDTASE4"/>
</dbReference>
<dbReference type="GO" id="GO:0003954">
    <property type="term" value="F:NADH dehydrogenase activity"/>
    <property type="evidence" value="ECO:0007669"/>
    <property type="project" value="TreeGrafter"/>
</dbReference>
<dbReference type="GO" id="GO:0048039">
    <property type="term" value="F:ubiquinone binding"/>
    <property type="evidence" value="ECO:0007669"/>
    <property type="project" value="TreeGrafter"/>
</dbReference>
<name>A0A2C9D3T0_9HYPH</name>
<evidence type="ECO:0000313" key="9">
    <source>
        <dbReference type="EMBL" id="SON54920.1"/>
    </source>
</evidence>
<dbReference type="NCBIfam" id="NF004499">
    <property type="entry name" value="PRK05846.1-3"/>
    <property type="match status" value="1"/>
</dbReference>
<feature type="transmembrane region" description="Helical" evidence="7">
    <location>
        <begin position="115"/>
        <end position="131"/>
    </location>
</feature>
<feature type="transmembrane region" description="Helical" evidence="7">
    <location>
        <begin position="303"/>
        <end position="324"/>
    </location>
</feature>
<dbReference type="NCBIfam" id="NF004501">
    <property type="entry name" value="PRK05846.1-5"/>
    <property type="match status" value="1"/>
</dbReference>
<sequence>MSEMPLLSIVTFLPLAGVFLILWNRANDEVAIRNIKMVALTTTVFTFLVSLFVWGRFDPSNPGFQMVEDASWMGDFISYRLGVDGISMLFVILTTFLMPFCILASWLSVQTRVKEYMIAFLVLETLMIGVFCALDSVLFYVFFEAGLIPMYIIIGVWGGKRRIYASYKFFLYTLLGSVLMLIAIMAMYWDAGTTDITKLLQHSFPPAMQPWLWLAFFASFAVKMPMWPVHTWLPDAHVEAPTAGSVILAAILLKMGGYGFLRFSVPMFPLASADFAPFVFTLSIVAIIYTSLVAMMQEDIKKLIAYSSVAHMGYVTMGIFTMNVQGIQGALFQMISHGLVSGALFLCVGVIYDRMHTREIAAYGGLVKKMPAYAFAFMVFTMANVGLPGTSGFVGEFLTLMGAYQANTWVAFFAATGVILSAAYALWLYRRVVFGALEKDSLKSMLDLSVREKVILAPLIILTVFYGVYPAPILNATASSVDLLVKNYQAAIDMASQTAMLAK</sequence>
<feature type="domain" description="NADH:quinone oxidoreductase/Mrp antiporter transmembrane" evidence="8">
    <location>
        <begin position="134"/>
        <end position="418"/>
    </location>
</feature>
<dbReference type="InterPro" id="IPR001750">
    <property type="entry name" value="ND/Mrp_TM"/>
</dbReference>
<keyword evidence="5 7" id="KW-0472">Membrane</keyword>
<accession>A0A2C9D3T0</accession>
<dbReference type="OrthoDB" id="9768329at2"/>
<feature type="transmembrane region" description="Helical" evidence="7">
    <location>
        <begin position="137"/>
        <end position="157"/>
    </location>
</feature>
<dbReference type="InterPro" id="IPR003918">
    <property type="entry name" value="NADH_UbQ_OxRdtase"/>
</dbReference>
<feature type="transmembrane region" description="Helical" evidence="7">
    <location>
        <begin position="372"/>
        <end position="389"/>
    </location>
</feature>
<evidence type="ECO:0000256" key="5">
    <source>
        <dbReference type="ARBA" id="ARBA00023136"/>
    </source>
</evidence>
<keyword evidence="3 6" id="KW-0812">Transmembrane</keyword>
<feature type="transmembrane region" description="Helical" evidence="7">
    <location>
        <begin position="169"/>
        <end position="191"/>
    </location>
</feature>
<comment type="subcellular location">
    <subcellularLocation>
        <location evidence="1">Endomembrane system</location>
        <topology evidence="1">Multi-pass membrane protein</topology>
    </subcellularLocation>
    <subcellularLocation>
        <location evidence="6">Membrane</location>
        <topology evidence="6">Multi-pass membrane protein</topology>
    </subcellularLocation>
</comment>
<protein>
    <submittedName>
        <fullName evidence="9">NADH-quinone oxidoreductase subunit M</fullName>
        <ecNumber evidence="9">1.6.5.11</ecNumber>
    </submittedName>
</protein>
<feature type="transmembrane region" description="Helical" evidence="7">
    <location>
        <begin position="409"/>
        <end position="429"/>
    </location>
</feature>
<dbReference type="KEGG" id="hdi:HDIA_1379"/>
<dbReference type="RefSeq" id="WP_099555501.1">
    <property type="nucleotide sequence ID" value="NZ_LT960614.1"/>
</dbReference>
<dbReference type="GO" id="GO:0016020">
    <property type="term" value="C:membrane"/>
    <property type="evidence" value="ECO:0007669"/>
    <property type="project" value="UniProtKB-SubCell"/>
</dbReference>
<dbReference type="GO" id="GO:0015990">
    <property type="term" value="P:electron transport coupled proton transport"/>
    <property type="evidence" value="ECO:0007669"/>
    <property type="project" value="TreeGrafter"/>
</dbReference>
<reference evidence="10" key="1">
    <citation type="submission" date="2017-09" db="EMBL/GenBank/DDBJ databases">
        <title>Genome sequence of Nannocystis excedens DSM 71.</title>
        <authorList>
            <person name="Blom J."/>
        </authorList>
    </citation>
    <scope>NUCLEOTIDE SEQUENCE [LARGE SCALE GENOMIC DNA]</scope>
    <source>
        <strain evidence="10">type strain: E19</strain>
    </source>
</reference>
<evidence type="ECO:0000256" key="7">
    <source>
        <dbReference type="SAM" id="Phobius"/>
    </source>
</evidence>
<feature type="transmembrane region" description="Helical" evidence="7">
    <location>
        <begin position="77"/>
        <end position="103"/>
    </location>
</feature>
<keyword evidence="10" id="KW-1185">Reference proteome</keyword>
<evidence type="ECO:0000256" key="2">
    <source>
        <dbReference type="ARBA" id="ARBA00009025"/>
    </source>
</evidence>
<keyword evidence="4 7" id="KW-1133">Transmembrane helix</keyword>
<dbReference type="InterPro" id="IPR010227">
    <property type="entry name" value="NADH_Q_OxRdtase_chainM/4"/>
</dbReference>
<feature type="transmembrane region" description="Helical" evidence="7">
    <location>
        <begin position="330"/>
        <end position="352"/>
    </location>
</feature>
<organism evidence="9 10">
    <name type="scientific">Hartmannibacter diazotrophicus</name>
    <dbReference type="NCBI Taxonomy" id="1482074"/>
    <lineage>
        <taxon>Bacteria</taxon>
        <taxon>Pseudomonadati</taxon>
        <taxon>Pseudomonadota</taxon>
        <taxon>Alphaproteobacteria</taxon>
        <taxon>Hyphomicrobiales</taxon>
        <taxon>Pleomorphomonadaceae</taxon>
        <taxon>Hartmannibacter</taxon>
    </lineage>
</organism>
<dbReference type="GO" id="GO:0042773">
    <property type="term" value="P:ATP synthesis coupled electron transport"/>
    <property type="evidence" value="ECO:0007669"/>
    <property type="project" value="InterPro"/>
</dbReference>
<proteinExistence type="inferred from homology"/>
<feature type="transmembrane region" description="Helical" evidence="7">
    <location>
        <begin position="6"/>
        <end position="23"/>
    </location>
</feature>
<evidence type="ECO:0000256" key="1">
    <source>
        <dbReference type="ARBA" id="ARBA00004127"/>
    </source>
</evidence>
<dbReference type="GO" id="GO:0008137">
    <property type="term" value="F:NADH dehydrogenase (ubiquinone) activity"/>
    <property type="evidence" value="ECO:0007669"/>
    <property type="project" value="InterPro"/>
</dbReference>
<evidence type="ECO:0000256" key="3">
    <source>
        <dbReference type="ARBA" id="ARBA00022692"/>
    </source>
</evidence>
<gene>
    <name evidence="9" type="primary">nuoM</name>
    <name evidence="9" type="ORF">HDIA_1379</name>
</gene>
<evidence type="ECO:0000259" key="8">
    <source>
        <dbReference type="Pfam" id="PF00361"/>
    </source>
</evidence>
<evidence type="ECO:0000313" key="10">
    <source>
        <dbReference type="Proteomes" id="UP000223606"/>
    </source>
</evidence>
<evidence type="ECO:0000256" key="6">
    <source>
        <dbReference type="RuleBase" id="RU000320"/>
    </source>
</evidence>
<evidence type="ECO:0000256" key="4">
    <source>
        <dbReference type="ARBA" id="ARBA00022989"/>
    </source>
</evidence>
<dbReference type="GO" id="GO:0012505">
    <property type="term" value="C:endomembrane system"/>
    <property type="evidence" value="ECO:0007669"/>
    <property type="project" value="UniProtKB-SubCell"/>
</dbReference>
<feature type="transmembrane region" description="Helical" evidence="7">
    <location>
        <begin position="35"/>
        <end position="57"/>
    </location>
</feature>
<dbReference type="EC" id="1.6.5.11" evidence="9"/>
<feature type="transmembrane region" description="Helical" evidence="7">
    <location>
        <begin position="275"/>
        <end position="296"/>
    </location>
</feature>
<dbReference type="PANTHER" id="PTHR43507:SF1">
    <property type="entry name" value="NADH-UBIQUINONE OXIDOREDUCTASE CHAIN 4"/>
    <property type="match status" value="1"/>
</dbReference>
<dbReference type="Pfam" id="PF00361">
    <property type="entry name" value="Proton_antipo_M"/>
    <property type="match status" value="1"/>
</dbReference>